<evidence type="ECO:0000313" key="3">
    <source>
        <dbReference type="EMBL" id="UXX80070.1"/>
    </source>
</evidence>
<evidence type="ECO:0000259" key="2">
    <source>
        <dbReference type="Pfam" id="PF18962"/>
    </source>
</evidence>
<evidence type="ECO:0000256" key="1">
    <source>
        <dbReference type="SAM" id="SignalP"/>
    </source>
</evidence>
<dbReference type="Pfam" id="PF18962">
    <property type="entry name" value="Por_Secre_tail"/>
    <property type="match status" value="1"/>
</dbReference>
<dbReference type="Proteomes" id="UP001062165">
    <property type="component" value="Chromosome"/>
</dbReference>
<feature type="chain" id="PRO_5046015144" evidence="1">
    <location>
        <begin position="21"/>
        <end position="894"/>
    </location>
</feature>
<name>A0ABY6D365_9BACT</name>
<dbReference type="EMBL" id="CP106735">
    <property type="protein sequence ID" value="UXX80070.1"/>
    <property type="molecule type" value="Genomic_DNA"/>
</dbReference>
<dbReference type="NCBIfam" id="TIGR04183">
    <property type="entry name" value="Por_Secre_tail"/>
    <property type="match status" value="1"/>
</dbReference>
<gene>
    <name evidence="3" type="ORF">N7E81_02985</name>
</gene>
<accession>A0ABY6D365</accession>
<dbReference type="Gene3D" id="2.60.40.10">
    <property type="entry name" value="Immunoglobulins"/>
    <property type="match status" value="1"/>
</dbReference>
<reference evidence="3" key="1">
    <citation type="submission" date="2022-10" db="EMBL/GenBank/DDBJ databases">
        <title>Comparative genomics and taxonomic characterization of three novel marine species of genus Reichenbachiella exhibiting antioxidant and polysaccharide degradation activities.</title>
        <authorList>
            <person name="Muhammad N."/>
            <person name="Lee Y.-J."/>
            <person name="Ko J."/>
            <person name="Kim S.-G."/>
        </authorList>
    </citation>
    <scope>NUCLEOTIDE SEQUENCE</scope>
    <source>
        <strain evidence="3">Wsw4-B4</strain>
    </source>
</reference>
<feature type="signal peptide" evidence="1">
    <location>
        <begin position="1"/>
        <end position="20"/>
    </location>
</feature>
<dbReference type="RefSeq" id="WP_263051800.1">
    <property type="nucleotide sequence ID" value="NZ_CP106735.1"/>
</dbReference>
<dbReference type="InterPro" id="IPR013783">
    <property type="entry name" value="Ig-like_fold"/>
</dbReference>
<dbReference type="Gene3D" id="2.60.40.1080">
    <property type="match status" value="1"/>
</dbReference>
<keyword evidence="1" id="KW-0732">Signal</keyword>
<organism evidence="3 4">
    <name type="scientific">Reichenbachiella carrageenanivorans</name>
    <dbReference type="NCBI Taxonomy" id="2979869"/>
    <lineage>
        <taxon>Bacteria</taxon>
        <taxon>Pseudomonadati</taxon>
        <taxon>Bacteroidota</taxon>
        <taxon>Cytophagia</taxon>
        <taxon>Cytophagales</taxon>
        <taxon>Reichenbachiellaceae</taxon>
        <taxon>Reichenbachiella</taxon>
    </lineage>
</organism>
<sequence>MKKTLLLLFNGLLLSLASQAQNVFDNDAGTGDSNWSTEANWTVGLPEVIGGITQLNYNAKLDIDTSIPHLRSASNIALNPAGGTLTVTGAGYSVAILQSSGTSFLVDAPIILNSADAAESIQVNGTNGVLTFGPNSDLTLNTSARFTGSGEGTKTIHLNGSIQGASSIQYTSSADVFFGETSDNSNYDGDMVYWGSNATVTANTADDGVFVPAGHKVQVNNPGGTLILNGANIYHGYLALSAGHGFDLEINADQANITSLYLGTSTLDLSLGAEVDTLFFGDNSVIDWSLGTLVISGFRSKVLRFGTDDTGLTVAQLGRIDIGGGTPVLNAQGYLVDLDANTSPVESTAIEDIDLDEGFETSSFDLKAYITDPEFDSLTFEVESGNTGAVTVGVVKSIITISEVAEGTSTITVTATDDWGAFTEATFDVTVINAAPVVANAISNENLDEGFTTKVLDLSTTFSDPGNDSFTIGASSSTTAVATVEVAGTDLTITEVGIGVSTITVTAEDTQGAMTSTTFQVAISDPDNLDPTVVQTINDQVFKTGFSSQVIDISGVFTEPDGDNFSVTVMSDNESAVTALVVGDNLTLTEVGNGTAMITLLANDNKGGLGTTSFDVSIAPNNDPVLDATFDDVTVYLGFESYIINLTGAFSDADGDALVLSAESSTAAVATVQLTGNELTILEAGEGTSTITVSADDDFGGVVSATFEFEVAVNQEPVIGIPLFDQSYFEGFGSSSIDLATAFIDADGDVLTISAVSLDMDVVTASVSGNSLDIGEVGLGTTQVVVTAEDGKGGIARDTITVSVNKVLTAISLTQPLTLYPNPVPNGTVNLSGNFKSGQVAIYNIEGQSVFEKVLQRVGNEPIQLELDIPSGMYILRLVDEVSGHRFQTKLIKE</sequence>
<evidence type="ECO:0000313" key="4">
    <source>
        <dbReference type="Proteomes" id="UP001062165"/>
    </source>
</evidence>
<protein>
    <submittedName>
        <fullName evidence="3">T9SS type A sorting domain-containing protein</fullName>
    </submittedName>
</protein>
<dbReference type="InterPro" id="IPR026444">
    <property type="entry name" value="Secre_tail"/>
</dbReference>
<keyword evidence="4" id="KW-1185">Reference proteome</keyword>
<proteinExistence type="predicted"/>
<feature type="domain" description="Secretion system C-terminal sorting" evidence="2">
    <location>
        <begin position="819"/>
        <end position="881"/>
    </location>
</feature>